<dbReference type="SUPFAM" id="SSF63817">
    <property type="entry name" value="Sortase"/>
    <property type="match status" value="1"/>
</dbReference>
<protein>
    <recommendedName>
        <fullName evidence="6">Class E sortase</fullName>
    </recommendedName>
</protein>
<dbReference type="InterPro" id="IPR042003">
    <property type="entry name" value="Sortase_E"/>
</dbReference>
<dbReference type="CDD" id="cd05830">
    <property type="entry name" value="Sortase_E"/>
    <property type="match status" value="1"/>
</dbReference>
<dbReference type="InterPro" id="IPR023365">
    <property type="entry name" value="Sortase_dom-sf"/>
</dbReference>
<evidence type="ECO:0000256" key="1">
    <source>
        <dbReference type="ARBA" id="ARBA00022801"/>
    </source>
</evidence>
<dbReference type="Proteomes" id="UP001501821">
    <property type="component" value="Unassembled WGS sequence"/>
</dbReference>
<organism evidence="4 5">
    <name type="scientific">Nocardioides panacisoli</name>
    <dbReference type="NCBI Taxonomy" id="627624"/>
    <lineage>
        <taxon>Bacteria</taxon>
        <taxon>Bacillati</taxon>
        <taxon>Actinomycetota</taxon>
        <taxon>Actinomycetes</taxon>
        <taxon>Propionibacteriales</taxon>
        <taxon>Nocardioidaceae</taxon>
        <taxon>Nocardioides</taxon>
    </lineage>
</organism>
<evidence type="ECO:0008006" key="6">
    <source>
        <dbReference type="Google" id="ProtNLM"/>
    </source>
</evidence>
<gene>
    <name evidence="4" type="ORF">GCM10022242_08900</name>
</gene>
<keyword evidence="3" id="KW-0812">Transmembrane</keyword>
<evidence type="ECO:0000256" key="2">
    <source>
        <dbReference type="SAM" id="MobiDB-lite"/>
    </source>
</evidence>
<dbReference type="EMBL" id="BAABAH010000002">
    <property type="protein sequence ID" value="GAA3808181.1"/>
    <property type="molecule type" value="Genomic_DNA"/>
</dbReference>
<evidence type="ECO:0000313" key="4">
    <source>
        <dbReference type="EMBL" id="GAA3808181.1"/>
    </source>
</evidence>
<accession>A0ABP7I2U7</accession>
<dbReference type="NCBIfam" id="NF033747">
    <property type="entry name" value="class_E_sortase"/>
    <property type="match status" value="1"/>
</dbReference>
<keyword evidence="3" id="KW-1133">Transmembrane helix</keyword>
<keyword evidence="5" id="KW-1185">Reference proteome</keyword>
<evidence type="ECO:0000256" key="3">
    <source>
        <dbReference type="SAM" id="Phobius"/>
    </source>
</evidence>
<comment type="caution">
    <text evidence="4">The sequence shown here is derived from an EMBL/GenBank/DDBJ whole genome shotgun (WGS) entry which is preliminary data.</text>
</comment>
<dbReference type="InterPro" id="IPR053465">
    <property type="entry name" value="Sortase_Class_E"/>
</dbReference>
<evidence type="ECO:0000313" key="5">
    <source>
        <dbReference type="Proteomes" id="UP001501821"/>
    </source>
</evidence>
<feature type="region of interest" description="Disordered" evidence="2">
    <location>
        <begin position="1"/>
        <end position="38"/>
    </location>
</feature>
<dbReference type="NCBIfam" id="TIGR01076">
    <property type="entry name" value="sortase_fam"/>
    <property type="match status" value="1"/>
</dbReference>
<proteinExistence type="predicted"/>
<dbReference type="Gene3D" id="2.40.260.10">
    <property type="entry name" value="Sortase"/>
    <property type="match status" value="1"/>
</dbReference>
<keyword evidence="1" id="KW-0378">Hydrolase</keyword>
<feature type="compositionally biased region" description="Basic and acidic residues" evidence="2">
    <location>
        <begin position="23"/>
        <end position="38"/>
    </location>
</feature>
<keyword evidence="3" id="KW-0472">Membrane</keyword>
<reference evidence="5" key="1">
    <citation type="journal article" date="2019" name="Int. J. Syst. Evol. Microbiol.">
        <title>The Global Catalogue of Microorganisms (GCM) 10K type strain sequencing project: providing services to taxonomists for standard genome sequencing and annotation.</title>
        <authorList>
            <consortium name="The Broad Institute Genomics Platform"/>
            <consortium name="The Broad Institute Genome Sequencing Center for Infectious Disease"/>
            <person name="Wu L."/>
            <person name="Ma J."/>
        </authorList>
    </citation>
    <scope>NUCLEOTIDE SEQUENCE [LARGE SCALE GENOMIC DNA]</scope>
    <source>
        <strain evidence="5">JCM 16953</strain>
    </source>
</reference>
<dbReference type="InterPro" id="IPR005754">
    <property type="entry name" value="Sortase"/>
</dbReference>
<dbReference type="Pfam" id="PF04203">
    <property type="entry name" value="Sortase"/>
    <property type="match status" value="1"/>
</dbReference>
<name>A0ABP7I2U7_9ACTN</name>
<feature type="transmembrane region" description="Helical" evidence="3">
    <location>
        <begin position="41"/>
        <end position="64"/>
    </location>
</feature>
<sequence length="261" mass="28446">MTPRPTVRWTVSDEEGPMSDTQTRVRRERPTTPEPEKGRGLLWAGVALITAGALVLAWVAWEFWGTNWVSHRHQQTVLSQLKDGWADGTDGVRTDFGRATAILHVPRFGKDYAEPVLEGTSDEVLAAGIGHMEDTADAGQEGNYVLAAHRVTHGEPFAQFPSLKAGDKVYVETRTKTYTYVLDNGGTDLIVPFTTDWVIQPHPVNPDGGVQPPYDEIEGAQPGGGSTTAKLITLVTCSEIFHTDNRSVVFGHLVDVTPSEG</sequence>